<comment type="caution">
    <text evidence="3">The sequence shown here is derived from an EMBL/GenBank/DDBJ whole genome shotgun (WGS) entry which is preliminary data.</text>
</comment>
<dbReference type="VEuPathDB" id="TrichDB:TRFO_38708"/>
<dbReference type="PANTHER" id="PTHR13395:SF6">
    <property type="entry name" value="SISTER CHROMATID COHESION PROTEIN DCC1"/>
    <property type="match status" value="1"/>
</dbReference>
<organism evidence="3 4">
    <name type="scientific">Tritrichomonas foetus</name>
    <dbReference type="NCBI Taxonomy" id="1144522"/>
    <lineage>
        <taxon>Eukaryota</taxon>
        <taxon>Metamonada</taxon>
        <taxon>Parabasalia</taxon>
        <taxon>Tritrichomonadida</taxon>
        <taxon>Tritrichomonadidae</taxon>
        <taxon>Tritrichomonas</taxon>
    </lineage>
</organism>
<dbReference type="OrthoDB" id="5199543at2759"/>
<keyword evidence="2" id="KW-0235">DNA replication</keyword>
<gene>
    <name evidence="3" type="ORF">TRFO_38708</name>
</gene>
<dbReference type="GO" id="GO:0031390">
    <property type="term" value="C:Ctf18 RFC-like complex"/>
    <property type="evidence" value="ECO:0007669"/>
    <property type="project" value="InterPro"/>
</dbReference>
<keyword evidence="4" id="KW-1185">Reference proteome</keyword>
<proteinExistence type="inferred from homology"/>
<dbReference type="EMBL" id="MLAK01001265">
    <property type="protein sequence ID" value="OHS95090.1"/>
    <property type="molecule type" value="Genomic_DNA"/>
</dbReference>
<dbReference type="Pfam" id="PF09724">
    <property type="entry name" value="Dcc1"/>
    <property type="match status" value="1"/>
</dbReference>
<sequence>MWLTTLKKIDGRLKIKMEEYVFDQDYQEDKFLLFEFPSEEFLQGVLKGDTKIEFVSNEKDPIVLCTEQKTYDILEFDTSNILLICDEQYVLSGNTSTFELRDKQPPFLLFRRMMHAAPITVSEIKGETIENPIYFDDLAKNTLCSKNEFNQILTDICAITVGRILKTPPKDLKDLIINQVLQYSRTVDDWRCINQEKCLEAINIPFIEYPVMKSIYYAVVKYYAFEIKDDEVVLDEKKVMRHIAEYAFKNARNGFISKNDFEREMDDHLPTGTKLNKELLYGMFVTKDRGYQYIDEETLPIDLIERFNELFRIHEQWEVHEIEPFFEYFITDSLPFIDLAARHCRFANGKWMHR</sequence>
<dbReference type="InterPro" id="IPR019128">
    <property type="entry name" value="Dcc1"/>
</dbReference>
<name>A0A1J4J779_9EUKA</name>
<evidence type="ECO:0000256" key="2">
    <source>
        <dbReference type="ARBA" id="ARBA00022705"/>
    </source>
</evidence>
<reference evidence="3" key="1">
    <citation type="submission" date="2016-10" db="EMBL/GenBank/DDBJ databases">
        <authorList>
            <person name="Benchimol M."/>
            <person name="Almeida L.G."/>
            <person name="Vasconcelos A.T."/>
            <person name="Perreira-Neves A."/>
            <person name="Rosa I.A."/>
            <person name="Tasca T."/>
            <person name="Bogo M.R."/>
            <person name="de Souza W."/>
        </authorList>
    </citation>
    <scope>NUCLEOTIDE SEQUENCE [LARGE SCALE GENOMIC DNA]</scope>
    <source>
        <strain evidence="3">K</strain>
    </source>
</reference>
<protein>
    <recommendedName>
        <fullName evidence="5">Sister chromatid cohesion protein DCC1</fullName>
    </recommendedName>
</protein>
<dbReference type="Proteomes" id="UP000179807">
    <property type="component" value="Unassembled WGS sequence"/>
</dbReference>
<dbReference type="GO" id="GO:0000785">
    <property type="term" value="C:chromatin"/>
    <property type="evidence" value="ECO:0007669"/>
    <property type="project" value="TreeGrafter"/>
</dbReference>
<evidence type="ECO:0008006" key="5">
    <source>
        <dbReference type="Google" id="ProtNLM"/>
    </source>
</evidence>
<dbReference type="GeneID" id="94846912"/>
<evidence type="ECO:0000256" key="1">
    <source>
        <dbReference type="ARBA" id="ARBA00007017"/>
    </source>
</evidence>
<dbReference type="AlphaFoldDB" id="A0A1J4J779"/>
<evidence type="ECO:0000313" key="4">
    <source>
        <dbReference type="Proteomes" id="UP000179807"/>
    </source>
</evidence>
<accession>A0A1J4J779</accession>
<dbReference type="GO" id="GO:0006260">
    <property type="term" value="P:DNA replication"/>
    <property type="evidence" value="ECO:0007669"/>
    <property type="project" value="UniProtKB-KW"/>
</dbReference>
<dbReference type="PANTHER" id="PTHR13395">
    <property type="entry name" value="SISTER CHROMATID COHESION PROTEIN DCC1-RELATED"/>
    <property type="match status" value="1"/>
</dbReference>
<evidence type="ECO:0000313" key="3">
    <source>
        <dbReference type="EMBL" id="OHS95090.1"/>
    </source>
</evidence>
<dbReference type="GO" id="GO:0000775">
    <property type="term" value="C:chromosome, centromeric region"/>
    <property type="evidence" value="ECO:0007669"/>
    <property type="project" value="TreeGrafter"/>
</dbReference>
<dbReference type="RefSeq" id="XP_068348227.1">
    <property type="nucleotide sequence ID" value="XM_068512208.1"/>
</dbReference>
<dbReference type="GO" id="GO:0034088">
    <property type="term" value="P:maintenance of mitotic sister chromatid cohesion"/>
    <property type="evidence" value="ECO:0007669"/>
    <property type="project" value="TreeGrafter"/>
</dbReference>
<comment type="similarity">
    <text evidence="1">Belongs to the DCC1 family.</text>
</comment>